<feature type="chain" id="PRO_5045119204" description="GH18 domain-containing protein" evidence="5">
    <location>
        <begin position="20"/>
        <end position="375"/>
    </location>
</feature>
<dbReference type="PANTHER" id="PTHR11177:SF317">
    <property type="entry name" value="CHITINASE 12-RELATED"/>
    <property type="match status" value="1"/>
</dbReference>
<dbReference type="SUPFAM" id="SSF51445">
    <property type="entry name" value="(Trans)glycosidases"/>
    <property type="match status" value="1"/>
</dbReference>
<feature type="domain" description="GH18" evidence="6">
    <location>
        <begin position="20"/>
        <end position="323"/>
    </location>
</feature>
<feature type="signal peptide" evidence="5">
    <location>
        <begin position="1"/>
        <end position="19"/>
    </location>
</feature>
<keyword evidence="5" id="KW-0732">Signal</keyword>
<gene>
    <name evidence="7" type="ORF">PLOB_00010430</name>
</gene>
<dbReference type="EMBL" id="CALNXK010000153">
    <property type="protein sequence ID" value="CAH3170043.1"/>
    <property type="molecule type" value="Genomic_DNA"/>
</dbReference>
<organism evidence="7 8">
    <name type="scientific">Porites lobata</name>
    <dbReference type="NCBI Taxonomy" id="104759"/>
    <lineage>
        <taxon>Eukaryota</taxon>
        <taxon>Metazoa</taxon>
        <taxon>Cnidaria</taxon>
        <taxon>Anthozoa</taxon>
        <taxon>Hexacorallia</taxon>
        <taxon>Scleractinia</taxon>
        <taxon>Fungiina</taxon>
        <taxon>Poritidae</taxon>
        <taxon>Porites</taxon>
    </lineage>
</organism>
<dbReference type="InterPro" id="IPR001579">
    <property type="entry name" value="Glyco_hydro_18_chit_AS"/>
</dbReference>
<dbReference type="InterPro" id="IPR017853">
    <property type="entry name" value="GH"/>
</dbReference>
<dbReference type="PANTHER" id="PTHR11177">
    <property type="entry name" value="CHITINASE"/>
    <property type="match status" value="1"/>
</dbReference>
<evidence type="ECO:0000313" key="7">
    <source>
        <dbReference type="EMBL" id="CAH3170043.1"/>
    </source>
</evidence>
<sequence>MQALPLLLVVMITVSASHGYVRVCYYTSWAQYRPGAGRFLPENVDPFLCTHVVFAFAVINDQHQIIPFDWNDKEMYKRFNNLKNTNPTLKTLLSVGGWNFGSQKFSDMVSKRGNREVFINSVMSLLRHYEFDGLDLDWEYPANRGSPPEDKERFTTLCEETLVAFVEESGQTGKPRLMLTAAVAAGKKGMPNNKIALGMALYGRTFTLADPNNHRLGAPCTGPGKAGTYTRSTGFFAYFEICTMGLTVVEETEVDAPYGYLDDQWVGYDDQTSMLLKVNTLIKGNNLLGAMFWAFDLDDFTGTFCREGRYPLINAVKDALEGGEYVDQSEIPPIVSQTTSGVCYAIGPWQGESDADAWCYLNCPAYCPQDSCACD</sequence>
<dbReference type="PROSITE" id="PS01095">
    <property type="entry name" value="GH18_1"/>
    <property type="match status" value="1"/>
</dbReference>
<keyword evidence="1 3" id="KW-0378">Hydrolase</keyword>
<evidence type="ECO:0000256" key="5">
    <source>
        <dbReference type="SAM" id="SignalP"/>
    </source>
</evidence>
<evidence type="ECO:0000256" key="1">
    <source>
        <dbReference type="ARBA" id="ARBA00022801"/>
    </source>
</evidence>
<dbReference type="Proteomes" id="UP001159405">
    <property type="component" value="Unassembled WGS sequence"/>
</dbReference>
<proteinExistence type="inferred from homology"/>
<reference evidence="7 8" key="1">
    <citation type="submission" date="2022-05" db="EMBL/GenBank/DDBJ databases">
        <authorList>
            <consortium name="Genoscope - CEA"/>
            <person name="William W."/>
        </authorList>
    </citation>
    <scope>NUCLEOTIDE SEQUENCE [LARGE SCALE GENOMIC DNA]</scope>
</reference>
<evidence type="ECO:0000313" key="8">
    <source>
        <dbReference type="Proteomes" id="UP001159405"/>
    </source>
</evidence>
<dbReference type="SMART" id="SM00636">
    <property type="entry name" value="Glyco_18"/>
    <property type="match status" value="1"/>
</dbReference>
<protein>
    <recommendedName>
        <fullName evidence="6">GH18 domain-containing protein</fullName>
    </recommendedName>
</protein>
<dbReference type="InterPro" id="IPR050314">
    <property type="entry name" value="Glycosyl_Hydrlase_18"/>
</dbReference>
<dbReference type="InterPro" id="IPR001223">
    <property type="entry name" value="Glyco_hydro18_cat"/>
</dbReference>
<dbReference type="InterPro" id="IPR011583">
    <property type="entry name" value="Chitinase_II/V-like_cat"/>
</dbReference>
<keyword evidence="8" id="KW-1185">Reference proteome</keyword>
<comment type="caution">
    <text evidence="7">The sequence shown here is derived from an EMBL/GenBank/DDBJ whole genome shotgun (WGS) entry which is preliminary data.</text>
</comment>
<evidence type="ECO:0000256" key="4">
    <source>
        <dbReference type="RuleBase" id="RU004453"/>
    </source>
</evidence>
<dbReference type="Gene3D" id="3.10.50.10">
    <property type="match status" value="1"/>
</dbReference>
<name>A0ABN8QX13_9CNID</name>
<keyword evidence="2 3" id="KW-0326">Glycosidase</keyword>
<evidence type="ECO:0000259" key="6">
    <source>
        <dbReference type="PROSITE" id="PS51910"/>
    </source>
</evidence>
<dbReference type="InterPro" id="IPR029070">
    <property type="entry name" value="Chitinase_insertion_sf"/>
</dbReference>
<dbReference type="Gene3D" id="3.20.20.80">
    <property type="entry name" value="Glycosidases"/>
    <property type="match status" value="2"/>
</dbReference>
<evidence type="ECO:0000256" key="2">
    <source>
        <dbReference type="ARBA" id="ARBA00023295"/>
    </source>
</evidence>
<evidence type="ECO:0000256" key="3">
    <source>
        <dbReference type="RuleBase" id="RU000489"/>
    </source>
</evidence>
<dbReference type="SUPFAM" id="SSF54556">
    <property type="entry name" value="Chitinase insertion domain"/>
    <property type="match status" value="1"/>
</dbReference>
<dbReference type="PROSITE" id="PS51910">
    <property type="entry name" value="GH18_2"/>
    <property type="match status" value="1"/>
</dbReference>
<dbReference type="Pfam" id="PF00704">
    <property type="entry name" value="Glyco_hydro_18"/>
    <property type="match status" value="1"/>
</dbReference>
<comment type="similarity">
    <text evidence="4">Belongs to the glycosyl hydrolase 18 family.</text>
</comment>
<accession>A0ABN8QX13</accession>